<name>A0A6A6V2N4_9PLEO</name>
<dbReference type="Proteomes" id="UP000799440">
    <property type="component" value="Unassembled WGS sequence"/>
</dbReference>
<evidence type="ECO:0000313" key="2">
    <source>
        <dbReference type="EMBL" id="KAF2743860.1"/>
    </source>
</evidence>
<evidence type="ECO:0000313" key="3">
    <source>
        <dbReference type="Proteomes" id="UP000799440"/>
    </source>
</evidence>
<feature type="compositionally biased region" description="Basic and acidic residues" evidence="1">
    <location>
        <begin position="204"/>
        <end position="218"/>
    </location>
</feature>
<sequence>MDPNPGTPKLVLEMKPSRTIDSTLSLTLPYSIDFTIHRADDNDKRPMVLSWIPFLEAFVDSQLILLHITEHGPEKVEVPPLPVVRVREQDRIEIHSHTPYLWELSPGDEARTRGSLTGNYQRLMEPGEKYELLWPGAEISMWDWGSKKEHFGQELRVKHLRDDPLPALFLLPGTTPISFTAKEEREPWPGRPQVNSDWDYQEANSKEADWRREQDRLRNPPPSPPPRQESERVSGAPILSMQIECPSEWAKNDTVILTIKVTYKGVSGDDKPKPITFRVQAFENGDGYREGIRMYRRQNDGWINCPGDDSIGWAIFEGDPIPVAVGDESGSYSDQFVSLRPGESWSTRHRVQYGPHESRHLPDDAQVGERFKYVVKGAVVDWWDWGMRSDHLNTVVKLPVWMAGVVEEPKDNGGRPKIIVPRSNEVEFTYVG</sequence>
<feature type="region of interest" description="Disordered" evidence="1">
    <location>
        <begin position="180"/>
        <end position="234"/>
    </location>
</feature>
<keyword evidence="3" id="KW-1185">Reference proteome</keyword>
<gene>
    <name evidence="2" type="ORF">M011DRAFT_528815</name>
</gene>
<dbReference type="EMBL" id="MU006593">
    <property type="protein sequence ID" value="KAF2743860.1"/>
    <property type="molecule type" value="Genomic_DNA"/>
</dbReference>
<accession>A0A6A6V2N4</accession>
<dbReference type="AlphaFoldDB" id="A0A6A6V2N4"/>
<evidence type="ECO:0000256" key="1">
    <source>
        <dbReference type="SAM" id="MobiDB-lite"/>
    </source>
</evidence>
<protein>
    <submittedName>
        <fullName evidence="2">Uncharacterized protein</fullName>
    </submittedName>
</protein>
<reference evidence="2" key="1">
    <citation type="journal article" date="2020" name="Stud. Mycol.">
        <title>101 Dothideomycetes genomes: a test case for predicting lifestyles and emergence of pathogens.</title>
        <authorList>
            <person name="Haridas S."/>
            <person name="Albert R."/>
            <person name="Binder M."/>
            <person name="Bloem J."/>
            <person name="Labutti K."/>
            <person name="Salamov A."/>
            <person name="Andreopoulos B."/>
            <person name="Baker S."/>
            <person name="Barry K."/>
            <person name="Bills G."/>
            <person name="Bluhm B."/>
            <person name="Cannon C."/>
            <person name="Castanera R."/>
            <person name="Culley D."/>
            <person name="Daum C."/>
            <person name="Ezra D."/>
            <person name="Gonzalez J."/>
            <person name="Henrissat B."/>
            <person name="Kuo A."/>
            <person name="Liang C."/>
            <person name="Lipzen A."/>
            <person name="Lutzoni F."/>
            <person name="Magnuson J."/>
            <person name="Mondo S."/>
            <person name="Nolan M."/>
            <person name="Ohm R."/>
            <person name="Pangilinan J."/>
            <person name="Park H.-J."/>
            <person name="Ramirez L."/>
            <person name="Alfaro M."/>
            <person name="Sun H."/>
            <person name="Tritt A."/>
            <person name="Yoshinaga Y."/>
            <person name="Zwiers L.-H."/>
            <person name="Turgeon B."/>
            <person name="Goodwin S."/>
            <person name="Spatafora J."/>
            <person name="Crous P."/>
            <person name="Grigoriev I."/>
        </authorList>
    </citation>
    <scope>NUCLEOTIDE SEQUENCE</scope>
    <source>
        <strain evidence="2">CBS 119925</strain>
    </source>
</reference>
<organism evidence="2 3">
    <name type="scientific">Sporormia fimetaria CBS 119925</name>
    <dbReference type="NCBI Taxonomy" id="1340428"/>
    <lineage>
        <taxon>Eukaryota</taxon>
        <taxon>Fungi</taxon>
        <taxon>Dikarya</taxon>
        <taxon>Ascomycota</taxon>
        <taxon>Pezizomycotina</taxon>
        <taxon>Dothideomycetes</taxon>
        <taxon>Pleosporomycetidae</taxon>
        <taxon>Pleosporales</taxon>
        <taxon>Sporormiaceae</taxon>
        <taxon>Sporormia</taxon>
    </lineage>
</organism>
<dbReference type="OrthoDB" id="4323953at2759"/>
<proteinExistence type="predicted"/>